<evidence type="ECO:0000313" key="10">
    <source>
        <dbReference type="Proteomes" id="UP000237153"/>
    </source>
</evidence>
<evidence type="ECO:0000256" key="2">
    <source>
        <dbReference type="ARBA" id="ARBA00022705"/>
    </source>
</evidence>
<dbReference type="InterPro" id="IPR022649">
    <property type="entry name" value="Pr_cel_nuc_antig_C"/>
</dbReference>
<dbReference type="GeneID" id="12450188"/>
<evidence type="ECO:0000259" key="6">
    <source>
        <dbReference type="Pfam" id="PF02747"/>
    </source>
</evidence>
<gene>
    <name evidence="4" type="primary">pcn</name>
    <name evidence="9" type="ORF">C0188_02540</name>
    <name evidence="7" type="ORF">ENO39_03550</name>
    <name evidence="8" type="ORF">IOK49_04655</name>
</gene>
<dbReference type="RefSeq" id="WP_148683703.1">
    <property type="nucleotide sequence ID" value="NZ_DSFH01000048.1"/>
</dbReference>
<name>A0A2J6N2P9_9CREN</name>
<evidence type="ECO:0000313" key="8">
    <source>
        <dbReference type="EMBL" id="MBE9391363.1"/>
    </source>
</evidence>
<feature type="domain" description="Proliferating cell nuclear antigen PCNA C-terminal" evidence="6">
    <location>
        <begin position="124"/>
        <end position="241"/>
    </location>
</feature>
<proteinExistence type="inferred from homology"/>
<evidence type="ECO:0000313" key="7">
    <source>
        <dbReference type="EMBL" id="HEW64113.1"/>
    </source>
</evidence>
<dbReference type="EMBL" id="PNIM01000010">
    <property type="protein sequence ID" value="PMB75615.1"/>
    <property type="molecule type" value="Genomic_DNA"/>
</dbReference>
<accession>A0A2J6N2P9</accession>
<protein>
    <recommendedName>
        <fullName evidence="4">DNA polymerase sliding clamp</fullName>
    </recommendedName>
    <alternativeName>
        <fullName evidence="4">Proliferating cell nuclear antigen homolog</fullName>
        <shortName evidence="4">PCNA</shortName>
    </alternativeName>
</protein>
<sequence length="244" mass="27454">MKITFSNASLWKYTILGISKILEEVAIKADKDGIRLRAMDPSHVMLIDLFFPSSSFESYEANSEIIGINLENLSDMLKRAKKGDKLEIVTEGNKFQLKFIGKFSRIFTESTVDVPYQELPDINLEFKADIRLSAQIFKDSIEDVEFLGDNIYFIANESKFTILNESEIGKAIVELDKDSGNIISLVCEGEQKSLYGLEYLESLLYSAEVADIVSIQFSSGIPTKITFEFPQGARLVSYIAPREA</sequence>
<comment type="subunit">
    <text evidence="4">Homotrimer. The subunits circularize to form a toroid; DNA passes through its center. Replication factor C (RFC) is required to load the toroid on the DNA.</text>
</comment>
<dbReference type="InterPro" id="IPR046938">
    <property type="entry name" value="DNA_clamp_sf"/>
</dbReference>
<evidence type="ECO:0000256" key="4">
    <source>
        <dbReference type="HAMAP-Rule" id="MF_00317"/>
    </source>
</evidence>
<dbReference type="AlphaFoldDB" id="A0A2J6N2P9"/>
<dbReference type="Gene3D" id="3.70.10.10">
    <property type="match status" value="1"/>
</dbReference>
<dbReference type="Proteomes" id="UP000886076">
    <property type="component" value="Unassembled WGS sequence"/>
</dbReference>
<comment type="similarity">
    <text evidence="1 4">Belongs to the PCNA family.</text>
</comment>
<dbReference type="Proteomes" id="UP000237153">
    <property type="component" value="Unassembled WGS sequence"/>
</dbReference>
<reference evidence="8" key="3">
    <citation type="submission" date="2020-10" db="EMBL/GenBank/DDBJ databases">
        <title>Fervidococcus fontis strain 3639Fd - the first crenarchaeon capable of growth on lipids.</title>
        <authorList>
            <person name="Kochetkova T.V."/>
            <person name="Elcheninov A.G."/>
            <person name="Toschakov S.V."/>
            <person name="Kublanov I.V."/>
        </authorList>
    </citation>
    <scope>NUCLEOTIDE SEQUENCE</scope>
    <source>
        <strain evidence="8">3639Fd</strain>
    </source>
</reference>
<dbReference type="EMBL" id="JADEZV010000003">
    <property type="protein sequence ID" value="MBE9391363.1"/>
    <property type="molecule type" value="Genomic_DNA"/>
</dbReference>
<evidence type="ECO:0000259" key="5">
    <source>
        <dbReference type="Pfam" id="PF00705"/>
    </source>
</evidence>
<comment type="function">
    <text evidence="4">Sliding clamp subunit that acts as a moving platform for DNA processing. Responsible for tethering the catalytic subunit of DNA polymerase and other proteins to DNA during high-speed replication.</text>
</comment>
<dbReference type="GO" id="GO:0003677">
    <property type="term" value="F:DNA binding"/>
    <property type="evidence" value="ECO:0007669"/>
    <property type="project" value="UniProtKB-UniRule"/>
</dbReference>
<evidence type="ECO:0000256" key="3">
    <source>
        <dbReference type="ARBA" id="ARBA00023125"/>
    </source>
</evidence>
<dbReference type="CDD" id="cd00577">
    <property type="entry name" value="PCNA"/>
    <property type="match status" value="1"/>
</dbReference>
<dbReference type="GO" id="GO:0006272">
    <property type="term" value="P:leading strand elongation"/>
    <property type="evidence" value="ECO:0007669"/>
    <property type="project" value="TreeGrafter"/>
</dbReference>
<dbReference type="NCBIfam" id="NF002221">
    <property type="entry name" value="PRK01115.1-4"/>
    <property type="match status" value="1"/>
</dbReference>
<evidence type="ECO:0000256" key="1">
    <source>
        <dbReference type="ARBA" id="ARBA00010462"/>
    </source>
</evidence>
<organism evidence="9 10">
    <name type="scientific">Fervidicoccus fontis</name>
    <dbReference type="NCBI Taxonomy" id="683846"/>
    <lineage>
        <taxon>Archaea</taxon>
        <taxon>Thermoproteota</taxon>
        <taxon>Thermoprotei</taxon>
        <taxon>Fervidicoccales</taxon>
        <taxon>Fervidicoccaceae</taxon>
        <taxon>Fervidicoccus</taxon>
    </lineage>
</organism>
<comment type="caution">
    <text evidence="9">The sequence shown here is derived from an EMBL/GenBank/DDBJ whole genome shotgun (WGS) entry which is preliminary data.</text>
</comment>
<dbReference type="PANTHER" id="PTHR11352:SF0">
    <property type="entry name" value="PROLIFERATING CELL NUCLEAR ANTIGEN"/>
    <property type="match status" value="1"/>
</dbReference>
<dbReference type="InterPro" id="IPR022648">
    <property type="entry name" value="Pr_cel_nuc_antig_N"/>
</dbReference>
<evidence type="ECO:0000313" key="9">
    <source>
        <dbReference type="EMBL" id="PMB75615.1"/>
    </source>
</evidence>
<dbReference type="Pfam" id="PF02747">
    <property type="entry name" value="PCNA_C"/>
    <property type="match status" value="1"/>
</dbReference>
<keyword evidence="2 4" id="KW-0235">DNA replication</keyword>
<reference evidence="9 10" key="1">
    <citation type="submission" date="2018-01" db="EMBL/GenBank/DDBJ databases">
        <title>Metagenomic assembled genomes from two thermal pools in the Uzon Caldera, Kamchatka, Russia.</title>
        <authorList>
            <person name="Wilkins L."/>
            <person name="Ettinger C."/>
        </authorList>
    </citation>
    <scope>NUCLEOTIDE SEQUENCE [LARGE SCALE GENOMIC DNA]</scope>
    <source>
        <strain evidence="9">ZAV-06</strain>
    </source>
</reference>
<feature type="domain" description="Proliferating cell nuclear antigen PCNA N-terminal" evidence="5">
    <location>
        <begin position="3"/>
        <end position="102"/>
    </location>
</feature>
<dbReference type="EMBL" id="DSFH01000048">
    <property type="protein sequence ID" value="HEW64113.1"/>
    <property type="molecule type" value="Genomic_DNA"/>
</dbReference>
<dbReference type="Proteomes" id="UP000652307">
    <property type="component" value="Unassembled WGS sequence"/>
</dbReference>
<dbReference type="PANTHER" id="PTHR11352">
    <property type="entry name" value="PROLIFERATING CELL NUCLEAR ANTIGEN"/>
    <property type="match status" value="1"/>
</dbReference>
<dbReference type="GO" id="GO:0006275">
    <property type="term" value="P:regulation of DNA replication"/>
    <property type="evidence" value="ECO:0007669"/>
    <property type="project" value="UniProtKB-UniRule"/>
</dbReference>
<dbReference type="GO" id="GO:0030337">
    <property type="term" value="F:DNA polymerase processivity factor activity"/>
    <property type="evidence" value="ECO:0007669"/>
    <property type="project" value="UniProtKB-UniRule"/>
</dbReference>
<keyword evidence="3 4" id="KW-0238">DNA-binding</keyword>
<dbReference type="Pfam" id="PF00705">
    <property type="entry name" value="PCNA_N"/>
    <property type="match status" value="1"/>
</dbReference>
<dbReference type="SUPFAM" id="SSF55979">
    <property type="entry name" value="DNA clamp"/>
    <property type="match status" value="2"/>
</dbReference>
<dbReference type="HAMAP" id="MF_00317">
    <property type="entry name" value="DNApol_clamp_arch"/>
    <property type="match status" value="1"/>
</dbReference>
<reference evidence="7" key="2">
    <citation type="journal article" date="2020" name="mSystems">
        <title>Genome- and Community-Level Interaction Insights into Carbon Utilization and Element Cycling Functions of Hydrothermarchaeota in Hydrothermal Sediment.</title>
        <authorList>
            <person name="Zhou Z."/>
            <person name="Liu Y."/>
            <person name="Xu W."/>
            <person name="Pan J."/>
            <person name="Luo Z.H."/>
            <person name="Li M."/>
        </authorList>
    </citation>
    <scope>NUCLEOTIDE SEQUENCE [LARGE SCALE GENOMIC DNA]</scope>
    <source>
        <strain evidence="7">SpSt-1261</strain>
    </source>
</reference>
<dbReference type="InterPro" id="IPR000730">
    <property type="entry name" value="Pr_cel_nuc_antig"/>
</dbReference>